<name>A0ABT0AX50_9SPHN</name>
<dbReference type="PANTHER" id="PTHR12526:SF630">
    <property type="entry name" value="GLYCOSYLTRANSFERASE"/>
    <property type="match status" value="1"/>
</dbReference>
<feature type="domain" description="Glycosyltransferase subfamily 4-like N-terminal" evidence="3">
    <location>
        <begin position="16"/>
        <end position="176"/>
    </location>
</feature>
<proteinExistence type="predicted"/>
<evidence type="ECO:0000313" key="5">
    <source>
        <dbReference type="Proteomes" id="UP001162880"/>
    </source>
</evidence>
<reference evidence="4" key="1">
    <citation type="submission" date="2022-03" db="EMBL/GenBank/DDBJ databases">
        <title>Identification of a novel bacterium isolated from mangrove sediments.</title>
        <authorList>
            <person name="Pan X."/>
        </authorList>
    </citation>
    <scope>NUCLEOTIDE SEQUENCE</scope>
    <source>
        <strain evidence="4">B2580</strain>
    </source>
</reference>
<evidence type="ECO:0000259" key="3">
    <source>
        <dbReference type="Pfam" id="PF13439"/>
    </source>
</evidence>
<comment type="caution">
    <text evidence="4">The sequence shown here is derived from an EMBL/GenBank/DDBJ whole genome shotgun (WGS) entry which is preliminary data.</text>
</comment>
<dbReference type="Pfam" id="PF00534">
    <property type="entry name" value="Glycos_transf_1"/>
    <property type="match status" value="1"/>
</dbReference>
<evidence type="ECO:0000259" key="2">
    <source>
        <dbReference type="Pfam" id="PF00534"/>
    </source>
</evidence>
<dbReference type="Pfam" id="PF13439">
    <property type="entry name" value="Glyco_transf_4"/>
    <property type="match status" value="1"/>
</dbReference>
<organism evidence="4 5">
    <name type="scientific">Novosphingobium album</name>
    <name type="common">ex Hu et al. 2023</name>
    <dbReference type="NCBI Taxonomy" id="2930093"/>
    <lineage>
        <taxon>Bacteria</taxon>
        <taxon>Pseudomonadati</taxon>
        <taxon>Pseudomonadota</taxon>
        <taxon>Alphaproteobacteria</taxon>
        <taxon>Sphingomonadales</taxon>
        <taxon>Sphingomonadaceae</taxon>
        <taxon>Novosphingobium</taxon>
    </lineage>
</organism>
<dbReference type="EMBL" id="JALHLE010000002">
    <property type="protein sequence ID" value="MCJ2177362.1"/>
    <property type="molecule type" value="Genomic_DNA"/>
</dbReference>
<protein>
    <submittedName>
        <fullName evidence="4">Glycosyltransferase</fullName>
    </submittedName>
</protein>
<dbReference type="InterPro" id="IPR028098">
    <property type="entry name" value="Glyco_trans_4-like_N"/>
</dbReference>
<accession>A0ABT0AX50</accession>
<evidence type="ECO:0000256" key="1">
    <source>
        <dbReference type="SAM" id="MobiDB-lite"/>
    </source>
</evidence>
<evidence type="ECO:0000313" key="4">
    <source>
        <dbReference type="EMBL" id="MCJ2177362.1"/>
    </source>
</evidence>
<sequence>MDRPLSIIVPIHSFEPGGVERVGLNLAQYWHSAGHNVTVVLGRDEGLDRPQAPKLRYKALRSLVPTAHFETLWMIWSLLVHLESSDPDVIFCAGNTYAIVCVVMRLILGRACPPIVAKISNDLVRRDKSLPYRMAYRLWLRIQGRIFDRIVGMAPPMREEISGLMQVPDERVAIIPDPALSRSRLERLLAIPRSGMRSANLRFVAVGRLVSQKNFALLLRAFARGFHPGDTLTIVGDGPERSGLQALASKLSLQRHVTFTGHLPSPDAQLEHADCLLLSSNYEGVPAVVIEAIAAGLPVIATDCSMSMPELLNGGRGVLVPSGDDNALAAGISGAAALSEITPSHRQYAASFVLEDACEHYLRVMYAAITEAATDRQPPLIPPRKDLRVPPGPTQ</sequence>
<dbReference type="Gene3D" id="3.40.50.2000">
    <property type="entry name" value="Glycogen Phosphorylase B"/>
    <property type="match status" value="2"/>
</dbReference>
<dbReference type="InterPro" id="IPR001296">
    <property type="entry name" value="Glyco_trans_1"/>
</dbReference>
<dbReference type="CDD" id="cd03811">
    <property type="entry name" value="GT4_GT28_WabH-like"/>
    <property type="match status" value="1"/>
</dbReference>
<dbReference type="PANTHER" id="PTHR12526">
    <property type="entry name" value="GLYCOSYLTRANSFERASE"/>
    <property type="match status" value="1"/>
</dbReference>
<dbReference type="Proteomes" id="UP001162880">
    <property type="component" value="Unassembled WGS sequence"/>
</dbReference>
<keyword evidence="5" id="KW-1185">Reference proteome</keyword>
<feature type="region of interest" description="Disordered" evidence="1">
    <location>
        <begin position="376"/>
        <end position="395"/>
    </location>
</feature>
<gene>
    <name evidence="4" type="ORF">MTR64_02180</name>
</gene>
<feature type="domain" description="Glycosyl transferase family 1" evidence="2">
    <location>
        <begin position="202"/>
        <end position="333"/>
    </location>
</feature>
<dbReference type="SUPFAM" id="SSF53756">
    <property type="entry name" value="UDP-Glycosyltransferase/glycogen phosphorylase"/>
    <property type="match status" value="1"/>
</dbReference>
<dbReference type="RefSeq" id="WP_243990254.1">
    <property type="nucleotide sequence ID" value="NZ_JALHLE010000002.1"/>
</dbReference>